<accession>A0ABY7WM46</accession>
<dbReference type="RefSeq" id="WP_274268192.1">
    <property type="nucleotide sequence ID" value="NZ_CP117880.1"/>
</dbReference>
<organism evidence="1 2">
    <name type="scientific">Sphingobacterium oryzagri</name>
    <dbReference type="NCBI Taxonomy" id="3025669"/>
    <lineage>
        <taxon>Bacteria</taxon>
        <taxon>Pseudomonadati</taxon>
        <taxon>Bacteroidota</taxon>
        <taxon>Sphingobacteriia</taxon>
        <taxon>Sphingobacteriales</taxon>
        <taxon>Sphingobacteriaceae</taxon>
        <taxon>Sphingobacterium</taxon>
    </lineage>
</organism>
<dbReference type="Proteomes" id="UP001221558">
    <property type="component" value="Chromosome"/>
</dbReference>
<dbReference type="EMBL" id="CP117880">
    <property type="protein sequence ID" value="WDF69478.1"/>
    <property type="molecule type" value="Genomic_DNA"/>
</dbReference>
<name>A0ABY7WM46_9SPHI</name>
<reference evidence="1 2" key="1">
    <citation type="submission" date="2023-02" db="EMBL/GenBank/DDBJ databases">
        <title>Genome sequence of Sphingobacterium sp. KACC 22765.</title>
        <authorList>
            <person name="Kim S."/>
            <person name="Heo J."/>
            <person name="Kwon S.-W."/>
        </authorList>
    </citation>
    <scope>NUCLEOTIDE SEQUENCE [LARGE SCALE GENOMIC DNA]</scope>
    <source>
        <strain evidence="1 2">KACC 22765</strain>
    </source>
</reference>
<keyword evidence="2" id="KW-1185">Reference proteome</keyword>
<sequence length="70" mass="8302">MKDLLRRKENGRYRWGAPMLKHHLESMLVGELDCHLQKSKASGKINRKTERKTRRYRSLHARHFELGSGT</sequence>
<evidence type="ECO:0000313" key="2">
    <source>
        <dbReference type="Proteomes" id="UP001221558"/>
    </source>
</evidence>
<protein>
    <submittedName>
        <fullName evidence="1">Uncharacterized protein</fullName>
    </submittedName>
</protein>
<proteinExistence type="predicted"/>
<evidence type="ECO:0000313" key="1">
    <source>
        <dbReference type="EMBL" id="WDF69478.1"/>
    </source>
</evidence>
<gene>
    <name evidence="1" type="ORF">PQ465_03650</name>
</gene>